<gene>
    <name evidence="2" type="ORF">GGR44_002605</name>
</gene>
<protein>
    <submittedName>
        <fullName evidence="2">Phosphoribosyl 1,2-cyclic phosphate phosphodiesterase</fullName>
        <ecNumber evidence="2">3.1.4.55</ecNumber>
    </submittedName>
</protein>
<dbReference type="Gene3D" id="3.60.15.10">
    <property type="entry name" value="Ribonuclease Z/Hydroxyacylglutathione hydrolase-like"/>
    <property type="match status" value="1"/>
</dbReference>
<dbReference type="Proteomes" id="UP000552757">
    <property type="component" value="Unassembled WGS sequence"/>
</dbReference>
<dbReference type="AlphaFoldDB" id="A0A7W6GPJ9"/>
<accession>A0A7W6GPJ9</accession>
<reference evidence="2 3" key="1">
    <citation type="submission" date="2020-08" db="EMBL/GenBank/DDBJ databases">
        <title>Genomic Encyclopedia of Type Strains, Phase IV (KMG-IV): sequencing the most valuable type-strain genomes for metagenomic binning, comparative biology and taxonomic classification.</title>
        <authorList>
            <person name="Goeker M."/>
        </authorList>
    </citation>
    <scope>NUCLEOTIDE SEQUENCE [LARGE SCALE GENOMIC DNA]</scope>
    <source>
        <strain evidence="2 3">DSM 29348</strain>
    </source>
</reference>
<evidence type="ECO:0000259" key="1">
    <source>
        <dbReference type="SMART" id="SM00849"/>
    </source>
</evidence>
<sequence length="263" mass="29111">MSLKLTLLGCGTSSGVPRIGNDWGDCDPAEPKNRRTRVSIIVESPTTRILVDTSPDMRAQLLAADIIDIDAILWTHDHADHSHGLDDVRQIYHHRRSPVPGYAKRQTMALLRRRFAYAFEGSNGYHPTIHGMDLPDRLTIGDISIACTDMPHGEIFSTGFRFSHGDRSIGYATDFHEATPAMDALFAGVDIWVVDALRERPHPTHPHLSLTLDAIARCRPGRAILTHMDQSMDYATLRATLPPGVEPGYDGMVIDLAQGTRTD</sequence>
<dbReference type="RefSeq" id="WP_183955986.1">
    <property type="nucleotide sequence ID" value="NZ_JACIEB010000006.1"/>
</dbReference>
<dbReference type="EMBL" id="JACIEB010000006">
    <property type="protein sequence ID" value="MBB3982925.1"/>
    <property type="molecule type" value="Genomic_DNA"/>
</dbReference>
<evidence type="ECO:0000313" key="2">
    <source>
        <dbReference type="EMBL" id="MBB3982925.1"/>
    </source>
</evidence>
<feature type="domain" description="Metallo-beta-lactamase" evidence="1">
    <location>
        <begin position="36"/>
        <end position="212"/>
    </location>
</feature>
<keyword evidence="3" id="KW-1185">Reference proteome</keyword>
<name>A0A7W6GPJ9_9SPHN</name>
<dbReference type="PANTHER" id="PTHR42663">
    <property type="entry name" value="HYDROLASE C777.06C-RELATED-RELATED"/>
    <property type="match status" value="1"/>
</dbReference>
<dbReference type="SUPFAM" id="SSF56281">
    <property type="entry name" value="Metallo-hydrolase/oxidoreductase"/>
    <property type="match status" value="1"/>
</dbReference>
<dbReference type="InterPro" id="IPR036866">
    <property type="entry name" value="RibonucZ/Hydroxyglut_hydro"/>
</dbReference>
<proteinExistence type="predicted"/>
<dbReference type="CDD" id="cd16279">
    <property type="entry name" value="metallo-hydrolase-like_MBL-fold"/>
    <property type="match status" value="1"/>
</dbReference>
<dbReference type="PANTHER" id="PTHR42663:SF6">
    <property type="entry name" value="HYDROLASE C777.06C-RELATED"/>
    <property type="match status" value="1"/>
</dbReference>
<dbReference type="InterPro" id="IPR001279">
    <property type="entry name" value="Metallo-B-lactamas"/>
</dbReference>
<dbReference type="SMART" id="SM00849">
    <property type="entry name" value="Lactamase_B"/>
    <property type="match status" value="1"/>
</dbReference>
<evidence type="ECO:0000313" key="3">
    <source>
        <dbReference type="Proteomes" id="UP000552757"/>
    </source>
</evidence>
<keyword evidence="2" id="KW-0378">Hydrolase</keyword>
<dbReference type="Pfam" id="PF12706">
    <property type="entry name" value="Lactamase_B_2"/>
    <property type="match status" value="1"/>
</dbReference>
<dbReference type="EC" id="3.1.4.55" evidence="2"/>
<dbReference type="GO" id="GO:0103043">
    <property type="term" value="F:phosphoribosyl 1,2-cyclic phosphate phosphodiesterase activity"/>
    <property type="evidence" value="ECO:0007669"/>
    <property type="project" value="UniProtKB-EC"/>
</dbReference>
<organism evidence="2 3">
    <name type="scientific">Sphingobium fontiphilum</name>
    <dbReference type="NCBI Taxonomy" id="944425"/>
    <lineage>
        <taxon>Bacteria</taxon>
        <taxon>Pseudomonadati</taxon>
        <taxon>Pseudomonadota</taxon>
        <taxon>Alphaproteobacteria</taxon>
        <taxon>Sphingomonadales</taxon>
        <taxon>Sphingomonadaceae</taxon>
        <taxon>Sphingobium</taxon>
    </lineage>
</organism>
<comment type="caution">
    <text evidence="2">The sequence shown here is derived from an EMBL/GenBank/DDBJ whole genome shotgun (WGS) entry which is preliminary data.</text>
</comment>